<dbReference type="EMBL" id="CAJNYU010003079">
    <property type="protein sequence ID" value="CAF3634576.1"/>
    <property type="molecule type" value="Genomic_DNA"/>
</dbReference>
<comment type="caution">
    <text evidence="3">The sequence shown here is derived from an EMBL/GenBank/DDBJ whole genome shotgun (WGS) entry which is preliminary data.</text>
</comment>
<dbReference type="Proteomes" id="UP000663869">
    <property type="component" value="Unassembled WGS sequence"/>
</dbReference>
<dbReference type="EMBL" id="CAJNYV010004597">
    <property type="protein sequence ID" value="CAF3682740.1"/>
    <property type="molecule type" value="Genomic_DNA"/>
</dbReference>
<proteinExistence type="predicted"/>
<feature type="chain" id="PRO_5035616499" evidence="1">
    <location>
        <begin position="16"/>
        <end position="298"/>
    </location>
</feature>
<organism evidence="3 4">
    <name type="scientific">Rotaria socialis</name>
    <dbReference type="NCBI Taxonomy" id="392032"/>
    <lineage>
        <taxon>Eukaryota</taxon>
        <taxon>Metazoa</taxon>
        <taxon>Spiralia</taxon>
        <taxon>Gnathifera</taxon>
        <taxon>Rotifera</taxon>
        <taxon>Eurotatoria</taxon>
        <taxon>Bdelloidea</taxon>
        <taxon>Philodinida</taxon>
        <taxon>Philodinidae</taxon>
        <taxon>Rotaria</taxon>
    </lineage>
</organism>
<evidence type="ECO:0000313" key="3">
    <source>
        <dbReference type="EMBL" id="CAF3682740.1"/>
    </source>
</evidence>
<reference evidence="3" key="1">
    <citation type="submission" date="2021-02" db="EMBL/GenBank/DDBJ databases">
        <authorList>
            <person name="Nowell W R."/>
        </authorList>
    </citation>
    <scope>NUCLEOTIDE SEQUENCE</scope>
</reference>
<dbReference type="Proteomes" id="UP000663865">
    <property type="component" value="Unassembled WGS sequence"/>
</dbReference>
<accession>A0A818TCB3</accession>
<sequence length="298" mass="33869">MFLFFISMCLGTSSGLLISTEDRVSTRNITCLNGSSTALLFNCEACLIISRNYEIRTPLSLTGSGQLGITYQCLRVDQIEAYHENLVRECQNFPRNALNGYDDFCTASSFSKLRGSYRACMCASNACNFNYSECIQHGNPYWDPKPPSFSNTIVQLKDRVRCYRPYEDYTQPTYSNLVALCASNDEECKNFIFDNGVLCAVIVDRTNHITRQTLPPSVYSAYLIKYKTMLCKSFTSTSKSIYFTRCLESETVCMCAVDGCDRDLETCRTSTGTHFSTSSSYYYYYSLSYFLLLVLNIY</sequence>
<evidence type="ECO:0000313" key="4">
    <source>
        <dbReference type="Proteomes" id="UP000663865"/>
    </source>
</evidence>
<name>A0A818TCB3_9BILA</name>
<evidence type="ECO:0000313" key="2">
    <source>
        <dbReference type="EMBL" id="CAF3634576.1"/>
    </source>
</evidence>
<feature type="signal peptide" evidence="1">
    <location>
        <begin position="1"/>
        <end position="15"/>
    </location>
</feature>
<evidence type="ECO:0000256" key="1">
    <source>
        <dbReference type="SAM" id="SignalP"/>
    </source>
</evidence>
<protein>
    <submittedName>
        <fullName evidence="3">Uncharacterized protein</fullName>
    </submittedName>
</protein>
<gene>
    <name evidence="2" type="ORF">FME351_LOCUS23625</name>
    <name evidence="3" type="ORF">KIK155_LOCUS25446</name>
</gene>
<dbReference type="AlphaFoldDB" id="A0A818TCB3"/>
<keyword evidence="1" id="KW-0732">Signal</keyword>